<sequence length="206" mass="22465">MGDVWMLDGGLEPITFDDFAEDRSPLELTQRVISTFSAEGDWVLDPFAGFGTTLSVAQALGRHAVGFEQNPKRALFAGEGLVPPNRIVNAPIQSMLDDGGYDRFDLLFTSPPYPMVNLKDDPWGPSYFGDMAQIFFGLRGFMKPGSAVVVEVSNVKTEEGFRPLIAEFGACLRAGLRQTNEIVRINTGPTPAGPGTHYSCLLVFEV</sequence>
<dbReference type="InterPro" id="IPR002941">
    <property type="entry name" value="DNA_methylase_N4/N6"/>
</dbReference>
<dbReference type="InterPro" id="IPR029063">
    <property type="entry name" value="SAM-dependent_MTases_sf"/>
</dbReference>
<dbReference type="GO" id="GO:0032259">
    <property type="term" value="P:methylation"/>
    <property type="evidence" value="ECO:0007669"/>
    <property type="project" value="UniProtKB-KW"/>
</dbReference>
<dbReference type="InterPro" id="IPR001091">
    <property type="entry name" value="RM_Methyltransferase"/>
</dbReference>
<keyword evidence="1" id="KW-0489">Methyltransferase</keyword>
<protein>
    <recommendedName>
        <fullName evidence="4">Methyltransferase</fullName>
        <ecNumber evidence="4">2.1.1.-</ecNumber>
    </recommendedName>
</protein>
<organism evidence="6 7">
    <name type="scientific">Devosia pacifica</name>
    <dbReference type="NCBI Taxonomy" id="1335967"/>
    <lineage>
        <taxon>Bacteria</taxon>
        <taxon>Pseudomonadati</taxon>
        <taxon>Pseudomonadota</taxon>
        <taxon>Alphaproteobacteria</taxon>
        <taxon>Hyphomicrobiales</taxon>
        <taxon>Devosiaceae</taxon>
        <taxon>Devosia</taxon>
    </lineage>
</organism>
<comment type="catalytic activity">
    <reaction evidence="3">
        <text>a 2'-deoxyadenosine in DNA + S-adenosyl-L-methionine = an N(6)-methyl-2'-deoxyadenosine in DNA + S-adenosyl-L-homocysteine + H(+)</text>
        <dbReference type="Rhea" id="RHEA:15197"/>
        <dbReference type="Rhea" id="RHEA-COMP:12418"/>
        <dbReference type="Rhea" id="RHEA-COMP:12419"/>
        <dbReference type="ChEBI" id="CHEBI:15378"/>
        <dbReference type="ChEBI" id="CHEBI:57856"/>
        <dbReference type="ChEBI" id="CHEBI:59789"/>
        <dbReference type="ChEBI" id="CHEBI:90615"/>
        <dbReference type="ChEBI" id="CHEBI:90616"/>
        <dbReference type="EC" id="2.1.1.72"/>
    </reaction>
</comment>
<evidence type="ECO:0000256" key="4">
    <source>
        <dbReference type="RuleBase" id="RU362026"/>
    </source>
</evidence>
<reference evidence="6" key="2">
    <citation type="submission" date="2020-09" db="EMBL/GenBank/DDBJ databases">
        <authorList>
            <person name="Sun Q."/>
            <person name="Kim S."/>
        </authorList>
    </citation>
    <scope>NUCLEOTIDE SEQUENCE</scope>
    <source>
        <strain evidence="6">KCTC 32437</strain>
    </source>
</reference>
<accession>A0A918RZ25</accession>
<evidence type="ECO:0000256" key="2">
    <source>
        <dbReference type="ARBA" id="ARBA00022679"/>
    </source>
</evidence>
<dbReference type="Pfam" id="PF01555">
    <property type="entry name" value="N6_N4_Mtase"/>
    <property type="match status" value="1"/>
</dbReference>
<evidence type="ECO:0000259" key="5">
    <source>
        <dbReference type="Pfam" id="PF01555"/>
    </source>
</evidence>
<dbReference type="GO" id="GO:0003677">
    <property type="term" value="F:DNA binding"/>
    <property type="evidence" value="ECO:0007669"/>
    <property type="project" value="InterPro"/>
</dbReference>
<name>A0A918RZ25_9HYPH</name>
<dbReference type="GO" id="GO:0009007">
    <property type="term" value="F:site-specific DNA-methyltransferase (adenine-specific) activity"/>
    <property type="evidence" value="ECO:0007669"/>
    <property type="project" value="UniProtKB-EC"/>
</dbReference>
<evidence type="ECO:0000313" key="7">
    <source>
        <dbReference type="Proteomes" id="UP000646579"/>
    </source>
</evidence>
<feature type="domain" description="DNA methylase N-4/N-6" evidence="5">
    <location>
        <begin position="24"/>
        <end position="73"/>
    </location>
</feature>
<comment type="similarity">
    <text evidence="4">Belongs to the N(4)/N(6)-methyltransferase family.</text>
</comment>
<dbReference type="Gene3D" id="3.40.50.150">
    <property type="entry name" value="Vaccinia Virus protein VP39"/>
    <property type="match status" value="2"/>
</dbReference>
<evidence type="ECO:0000256" key="1">
    <source>
        <dbReference type="ARBA" id="ARBA00022603"/>
    </source>
</evidence>
<dbReference type="RefSeq" id="WP_189423894.1">
    <property type="nucleotide sequence ID" value="NZ_BMZE01000001.1"/>
</dbReference>
<dbReference type="AlphaFoldDB" id="A0A918RZ25"/>
<comment type="caution">
    <text evidence="6">The sequence shown here is derived from an EMBL/GenBank/DDBJ whole genome shotgun (WGS) entry which is preliminary data.</text>
</comment>
<evidence type="ECO:0000256" key="3">
    <source>
        <dbReference type="ARBA" id="ARBA00047942"/>
    </source>
</evidence>
<keyword evidence="2" id="KW-0808">Transferase</keyword>
<dbReference type="SUPFAM" id="SSF53335">
    <property type="entry name" value="S-adenosyl-L-methionine-dependent methyltransferases"/>
    <property type="match status" value="2"/>
</dbReference>
<evidence type="ECO:0000313" key="6">
    <source>
        <dbReference type="EMBL" id="GHA16630.1"/>
    </source>
</evidence>
<proteinExistence type="inferred from homology"/>
<dbReference type="GO" id="GO:0008170">
    <property type="term" value="F:N-methyltransferase activity"/>
    <property type="evidence" value="ECO:0007669"/>
    <property type="project" value="InterPro"/>
</dbReference>
<gene>
    <name evidence="6" type="ORF">GCM10007989_09620</name>
</gene>
<dbReference type="EMBL" id="BMZE01000001">
    <property type="protein sequence ID" value="GHA16630.1"/>
    <property type="molecule type" value="Genomic_DNA"/>
</dbReference>
<dbReference type="PRINTS" id="PR00508">
    <property type="entry name" value="S21N4MTFRASE"/>
</dbReference>
<keyword evidence="7" id="KW-1185">Reference proteome</keyword>
<dbReference type="Proteomes" id="UP000646579">
    <property type="component" value="Unassembled WGS sequence"/>
</dbReference>
<dbReference type="EC" id="2.1.1.-" evidence="4"/>
<reference evidence="6" key="1">
    <citation type="journal article" date="2014" name="Int. J. Syst. Evol. Microbiol.">
        <title>Complete genome sequence of Corynebacterium casei LMG S-19264T (=DSM 44701T), isolated from a smear-ripened cheese.</title>
        <authorList>
            <consortium name="US DOE Joint Genome Institute (JGI-PGF)"/>
            <person name="Walter F."/>
            <person name="Albersmeier A."/>
            <person name="Kalinowski J."/>
            <person name="Ruckert C."/>
        </authorList>
    </citation>
    <scope>NUCLEOTIDE SEQUENCE</scope>
    <source>
        <strain evidence="6">KCTC 32437</strain>
    </source>
</reference>